<evidence type="ECO:0000313" key="2">
    <source>
        <dbReference type="EMBL" id="KAJ8300592.1"/>
    </source>
</evidence>
<dbReference type="PANTHER" id="PTHR46513:SF13">
    <property type="entry name" value="EGF-LIKE DOMAIN-CONTAINING PROTEIN"/>
    <property type="match status" value="1"/>
</dbReference>
<keyword evidence="3" id="KW-1185">Reference proteome</keyword>
<evidence type="ECO:0000256" key="1">
    <source>
        <dbReference type="PROSITE-ProRule" id="PRU00461"/>
    </source>
</evidence>
<dbReference type="InterPro" id="IPR050778">
    <property type="entry name" value="Cueball_EGF_LRP_Nidogen"/>
</dbReference>
<protein>
    <submittedName>
        <fullName evidence="2">Uncharacterized protein</fullName>
    </submittedName>
</protein>
<evidence type="ECO:0000313" key="3">
    <source>
        <dbReference type="Proteomes" id="UP001217089"/>
    </source>
</evidence>
<name>A0ABQ9E5N3_TEGGR</name>
<feature type="repeat" description="LDL-receptor class B" evidence="1">
    <location>
        <begin position="201"/>
        <end position="243"/>
    </location>
</feature>
<dbReference type="InterPro" id="IPR000033">
    <property type="entry name" value="LDLR_classB_rpt"/>
</dbReference>
<sequence length="244" mass="28313">MHFNSANSCKIDLKQLDRKLLTYPDDVDSLVTKGDEAKYKEYSFSKPSTSVVSMTVDIRNQSLYYLDVDTRTIYRNENFSVTMEKSEVTGERIQVGVSRALCRIAFDWISHNIYWTDRYHNWIAVRPVFSNDTLMYKVILQDQIVVPIGLAVDPVSGYLFWSDTMPSGRIERSNLLGEDRTVLISDSVGFPTAIAIDRVERRIYWTDFTRFTIERVSYDGQNRKVLHRKNGQPFADIFIYKTGN</sequence>
<accession>A0ABQ9E5N3</accession>
<feature type="repeat" description="LDL-receptor class B" evidence="1">
    <location>
        <begin position="157"/>
        <end position="200"/>
    </location>
</feature>
<organism evidence="2 3">
    <name type="scientific">Tegillarca granosa</name>
    <name type="common">Malaysian cockle</name>
    <name type="synonym">Anadara granosa</name>
    <dbReference type="NCBI Taxonomy" id="220873"/>
    <lineage>
        <taxon>Eukaryota</taxon>
        <taxon>Metazoa</taxon>
        <taxon>Spiralia</taxon>
        <taxon>Lophotrochozoa</taxon>
        <taxon>Mollusca</taxon>
        <taxon>Bivalvia</taxon>
        <taxon>Autobranchia</taxon>
        <taxon>Pteriomorphia</taxon>
        <taxon>Arcoida</taxon>
        <taxon>Arcoidea</taxon>
        <taxon>Arcidae</taxon>
        <taxon>Tegillarca</taxon>
    </lineage>
</organism>
<dbReference type="Proteomes" id="UP001217089">
    <property type="component" value="Unassembled WGS sequence"/>
</dbReference>
<dbReference type="PROSITE" id="PS51120">
    <property type="entry name" value="LDLRB"/>
    <property type="match status" value="2"/>
</dbReference>
<reference evidence="2 3" key="1">
    <citation type="submission" date="2022-12" db="EMBL/GenBank/DDBJ databases">
        <title>Chromosome-level genome of Tegillarca granosa.</title>
        <authorList>
            <person name="Kim J."/>
        </authorList>
    </citation>
    <scope>NUCLEOTIDE SEQUENCE [LARGE SCALE GENOMIC DNA]</scope>
    <source>
        <strain evidence="2">Teg-2019</strain>
        <tissue evidence="2">Adductor muscle</tissue>
    </source>
</reference>
<dbReference type="InterPro" id="IPR011042">
    <property type="entry name" value="6-blade_b-propeller_TolB-like"/>
</dbReference>
<dbReference type="SMART" id="SM00135">
    <property type="entry name" value="LY"/>
    <property type="match status" value="4"/>
</dbReference>
<proteinExistence type="predicted"/>
<dbReference type="EMBL" id="JARBDR010000919">
    <property type="protein sequence ID" value="KAJ8300592.1"/>
    <property type="molecule type" value="Genomic_DNA"/>
</dbReference>
<dbReference type="PANTHER" id="PTHR46513">
    <property type="entry name" value="VITELLOGENIN RECEPTOR-LIKE PROTEIN-RELATED-RELATED"/>
    <property type="match status" value="1"/>
</dbReference>
<gene>
    <name evidence="2" type="ORF">KUTeg_022111</name>
</gene>
<dbReference type="Gene3D" id="2.120.10.30">
    <property type="entry name" value="TolB, C-terminal domain"/>
    <property type="match status" value="1"/>
</dbReference>
<comment type="caution">
    <text evidence="2">The sequence shown here is derived from an EMBL/GenBank/DDBJ whole genome shotgun (WGS) entry which is preliminary data.</text>
</comment>
<dbReference type="SUPFAM" id="SSF63825">
    <property type="entry name" value="YWTD domain"/>
    <property type="match status" value="1"/>
</dbReference>